<proteinExistence type="predicted"/>
<sequence>MDANMYIPLPEELEWLEANSHLHQDLEDYEDQKPPEPYPEEEEEQLLEPPSPLSRPQVNGQKRPHPTAQMPPILESVAKLICLRPELRKIGCGGDRVYLKIRATGSDGRLKKLVISPEDPVGPRGPTNFIWTDVHSRFMTTNKERIELLEEKLGGVQEGMQRMEVGITDKIQRLEETIVKLSEAFLSSRGSPSHNNYQQEGSHRTNRDTGENIRPFSSKIAKLEFPRFSRDDPTKWLNRVDQFFEFQEIAADQKVRLALCHLEGEVNQWWQWFRKAFAEGQGSISWEAFEDEVRARFGLPDSEYFDEALSE</sequence>
<name>A0A438IFR9_VITVI</name>
<dbReference type="Proteomes" id="UP000288805">
    <property type="component" value="Unassembled WGS sequence"/>
</dbReference>
<evidence type="ECO:0000313" key="3">
    <source>
        <dbReference type="Proteomes" id="UP000288805"/>
    </source>
</evidence>
<feature type="region of interest" description="Disordered" evidence="1">
    <location>
        <begin position="18"/>
        <end position="69"/>
    </location>
</feature>
<accession>A0A438IFR9</accession>
<dbReference type="AlphaFoldDB" id="A0A438IFR9"/>
<feature type="compositionally biased region" description="Polar residues" evidence="1">
    <location>
        <begin position="188"/>
        <end position="200"/>
    </location>
</feature>
<feature type="compositionally biased region" description="Basic and acidic residues" evidence="1">
    <location>
        <begin position="201"/>
        <end position="211"/>
    </location>
</feature>
<feature type="region of interest" description="Disordered" evidence="1">
    <location>
        <begin position="187"/>
        <end position="211"/>
    </location>
</feature>
<gene>
    <name evidence="2" type="ORF">CK203_039074</name>
</gene>
<reference evidence="2 3" key="1">
    <citation type="journal article" date="2018" name="PLoS Genet.">
        <title>Population sequencing reveals clonal diversity and ancestral inbreeding in the grapevine cultivar Chardonnay.</title>
        <authorList>
            <person name="Roach M.J."/>
            <person name="Johnson D.L."/>
            <person name="Bohlmann J."/>
            <person name="van Vuuren H.J."/>
            <person name="Jones S.J."/>
            <person name="Pretorius I.S."/>
            <person name="Schmidt S.A."/>
            <person name="Borneman A.R."/>
        </authorList>
    </citation>
    <scope>NUCLEOTIDE SEQUENCE [LARGE SCALE GENOMIC DNA]</scope>
    <source>
        <strain evidence="3">cv. Chardonnay</strain>
        <tissue evidence="2">Leaf</tissue>
    </source>
</reference>
<evidence type="ECO:0008006" key="4">
    <source>
        <dbReference type="Google" id="ProtNLM"/>
    </source>
</evidence>
<evidence type="ECO:0000256" key="1">
    <source>
        <dbReference type="SAM" id="MobiDB-lite"/>
    </source>
</evidence>
<protein>
    <recommendedName>
        <fullName evidence="4">Retrotransposon gag domain-containing protein</fullName>
    </recommendedName>
</protein>
<dbReference type="EMBL" id="QGNW01000113">
    <property type="protein sequence ID" value="RVW95588.1"/>
    <property type="molecule type" value="Genomic_DNA"/>
</dbReference>
<feature type="compositionally biased region" description="Basic and acidic residues" evidence="1">
    <location>
        <begin position="20"/>
        <end position="34"/>
    </location>
</feature>
<organism evidence="2 3">
    <name type="scientific">Vitis vinifera</name>
    <name type="common">Grape</name>
    <dbReference type="NCBI Taxonomy" id="29760"/>
    <lineage>
        <taxon>Eukaryota</taxon>
        <taxon>Viridiplantae</taxon>
        <taxon>Streptophyta</taxon>
        <taxon>Embryophyta</taxon>
        <taxon>Tracheophyta</taxon>
        <taxon>Spermatophyta</taxon>
        <taxon>Magnoliopsida</taxon>
        <taxon>eudicotyledons</taxon>
        <taxon>Gunneridae</taxon>
        <taxon>Pentapetalae</taxon>
        <taxon>rosids</taxon>
        <taxon>Vitales</taxon>
        <taxon>Vitaceae</taxon>
        <taxon>Viteae</taxon>
        <taxon>Vitis</taxon>
    </lineage>
</organism>
<comment type="caution">
    <text evidence="2">The sequence shown here is derived from an EMBL/GenBank/DDBJ whole genome shotgun (WGS) entry which is preliminary data.</text>
</comment>
<evidence type="ECO:0000313" key="2">
    <source>
        <dbReference type="EMBL" id="RVW95588.1"/>
    </source>
</evidence>